<keyword evidence="1" id="KW-0472">Membrane</keyword>
<keyword evidence="1" id="KW-1133">Transmembrane helix</keyword>
<protein>
    <submittedName>
        <fullName evidence="2">Uncharacterized protein DUF4386</fullName>
    </submittedName>
</protein>
<reference evidence="2 3" key="1">
    <citation type="submission" date="2018-07" db="EMBL/GenBank/DDBJ databases">
        <title>Genomic Encyclopedia of Type Strains, Phase IV (KMG-IV): sequencing the most valuable type-strain genomes for metagenomic binning, comparative biology and taxonomic classification.</title>
        <authorList>
            <person name="Goeker M."/>
        </authorList>
    </citation>
    <scope>NUCLEOTIDE SEQUENCE [LARGE SCALE GENOMIC DNA]</scope>
    <source>
        <strain evidence="2 3">DSM 26407</strain>
    </source>
</reference>
<organism evidence="2 3">
    <name type="scientific">Thioalbus denitrificans</name>
    <dbReference type="NCBI Taxonomy" id="547122"/>
    <lineage>
        <taxon>Bacteria</taxon>
        <taxon>Pseudomonadati</taxon>
        <taxon>Pseudomonadota</taxon>
        <taxon>Gammaproteobacteria</taxon>
        <taxon>Chromatiales</taxon>
        <taxon>Ectothiorhodospiraceae</taxon>
        <taxon>Thioalbus</taxon>
    </lineage>
</organism>
<comment type="caution">
    <text evidence="2">The sequence shown here is derived from an EMBL/GenBank/DDBJ whole genome shotgun (WGS) entry which is preliminary data.</text>
</comment>
<dbReference type="RefSeq" id="WP_211314964.1">
    <property type="nucleotide sequence ID" value="NZ_QPJY01000009.1"/>
</dbReference>
<keyword evidence="1" id="KW-0812">Transmembrane</keyword>
<feature type="transmembrane region" description="Helical" evidence="1">
    <location>
        <begin position="149"/>
        <end position="169"/>
    </location>
</feature>
<keyword evidence="3" id="KW-1185">Reference proteome</keyword>
<name>A0A369BXS1_9GAMM</name>
<proteinExistence type="predicted"/>
<feature type="transmembrane region" description="Helical" evidence="1">
    <location>
        <begin position="176"/>
        <end position="199"/>
    </location>
</feature>
<feature type="transmembrane region" description="Helical" evidence="1">
    <location>
        <begin position="205"/>
        <end position="226"/>
    </location>
</feature>
<dbReference type="EMBL" id="QPJY01000009">
    <property type="protein sequence ID" value="RCX26502.1"/>
    <property type="molecule type" value="Genomic_DNA"/>
</dbReference>
<evidence type="ECO:0000313" key="3">
    <source>
        <dbReference type="Proteomes" id="UP000252707"/>
    </source>
</evidence>
<accession>A0A369BXS1</accession>
<feature type="transmembrane region" description="Helical" evidence="1">
    <location>
        <begin position="64"/>
        <end position="85"/>
    </location>
</feature>
<sequence>MTVQGTTGPSRRTLARTTGLLYLVIIVCGISSEVLVRSLLIVAGDAAATAANIQAAPGLFRLGFAFDALMLLCDVAVAVLFYVLLRPAGRTLALMAAAFRLTQAAVLGLNLLHYHAAVLLLEGAAYTAALPPLQGNALALFLLDLHSHGYDLGLIFFGLSCLALGRLVVRSGDFPVAFGHGLVAAGAVYLVGSFSRFLFPDLAPALAPLYIVPLVVETAFALWLAIRGVRSCPAGAPSADRG</sequence>
<dbReference type="Proteomes" id="UP000252707">
    <property type="component" value="Unassembled WGS sequence"/>
</dbReference>
<feature type="transmembrane region" description="Helical" evidence="1">
    <location>
        <begin position="20"/>
        <end position="44"/>
    </location>
</feature>
<feature type="transmembrane region" description="Helical" evidence="1">
    <location>
        <begin position="106"/>
        <end position="129"/>
    </location>
</feature>
<dbReference type="InterPro" id="IPR025495">
    <property type="entry name" value="DUF4386"/>
</dbReference>
<evidence type="ECO:0000256" key="1">
    <source>
        <dbReference type="SAM" id="Phobius"/>
    </source>
</evidence>
<gene>
    <name evidence="2" type="ORF">DFQ59_10931</name>
</gene>
<dbReference type="AlphaFoldDB" id="A0A369BXS1"/>
<evidence type="ECO:0000313" key="2">
    <source>
        <dbReference type="EMBL" id="RCX26502.1"/>
    </source>
</evidence>
<dbReference type="Pfam" id="PF14329">
    <property type="entry name" value="DUF4386"/>
    <property type="match status" value="1"/>
</dbReference>